<evidence type="ECO:0000313" key="5">
    <source>
        <dbReference type="Proteomes" id="UP000030889"/>
    </source>
</evidence>
<dbReference type="InterPro" id="IPR024361">
    <property type="entry name" value="BACON"/>
</dbReference>
<dbReference type="Pfam" id="PF13004">
    <property type="entry name" value="BACON"/>
    <property type="match status" value="2"/>
</dbReference>
<accession>A0ABR4YHR6</accession>
<sequence length="494" mass="53846">MALEFAASGNASQTLTVEAVAVEWTHEVSGAAKEWLTVSKTDAETLTVTVSDNETAEKRSGTVTVSATDHPEMKPIGVTVSQEAGEVTEYSISVNPVSLEFEADSTEPQEVTVTAVGEGLTWTAAAEQGASWLHVEASGDKISVTVDAYEDTELQRAANIIVTPDREGVAAKSVRVTQQPAEEVPSLTVSPTDAMEFAYNETASRVLRVTAVACTWVAEAKDAEGNPAEWIELSVSRLPEELSGNVVVRVQPNSSLEARSGEVVIRTNTEGIEPITIAVTQGPGKEFLSSLTDHVTLEDMNPAGGFYYYLSPAQKWDTSTQASSWQCELWGAGLTRTLDGGTYVYSGTGDVLKLAFYTSRINYNDDELFYIPDGVYDVQWYDYFPSKEQWVPFTVVQGREANNLTIRISHSWYVHIEDGEITESAPIWEGTMNVALGADDTYTIEMNFKDDAGWDITGTVVSKVTESNVNFWENPAPEPEEPEEPEDPDPGFGQ</sequence>
<evidence type="ECO:0000259" key="3">
    <source>
        <dbReference type="Pfam" id="PF19190"/>
    </source>
</evidence>
<dbReference type="InterPro" id="IPR013783">
    <property type="entry name" value="Ig-like_fold"/>
</dbReference>
<dbReference type="Proteomes" id="UP000030889">
    <property type="component" value="Unassembled WGS sequence"/>
</dbReference>
<feature type="region of interest" description="Disordered" evidence="1">
    <location>
        <begin position="468"/>
        <end position="494"/>
    </location>
</feature>
<comment type="caution">
    <text evidence="4">The sequence shown here is derived from an EMBL/GenBank/DDBJ whole genome shotgun (WGS) entry which is preliminary data.</text>
</comment>
<feature type="domain" description="BACON" evidence="3">
    <location>
        <begin position="92"/>
        <end position="158"/>
    </location>
</feature>
<reference evidence="4 5" key="1">
    <citation type="submission" date="2014-09" db="EMBL/GenBank/DDBJ databases">
        <title>Alistipes sp. 627, sp. nov., a novel member of the family Rikenellaceae isolated from human faeces.</title>
        <authorList>
            <person name="Shkoporov A.N."/>
            <person name="Chaplin A.V."/>
            <person name="Motuzova O.V."/>
            <person name="Kafarskaia L.I."/>
            <person name="Khokhlova E.V."/>
            <person name="Efimov B.A."/>
        </authorList>
    </citation>
    <scope>NUCLEOTIDE SEQUENCE [LARGE SCALE GENOMIC DNA]</scope>
    <source>
        <strain evidence="4 5">627</strain>
    </source>
</reference>
<gene>
    <name evidence="4" type="ORF">LG35_07305</name>
</gene>
<dbReference type="Pfam" id="PF19190">
    <property type="entry name" value="BACON_2"/>
    <property type="match status" value="1"/>
</dbReference>
<dbReference type="Gene3D" id="2.60.40.10">
    <property type="entry name" value="Immunoglobulins"/>
    <property type="match status" value="3"/>
</dbReference>
<organism evidence="4 5">
    <name type="scientific">Alistipes inops</name>
    <dbReference type="NCBI Taxonomy" id="1501391"/>
    <lineage>
        <taxon>Bacteria</taxon>
        <taxon>Pseudomonadati</taxon>
        <taxon>Bacteroidota</taxon>
        <taxon>Bacteroidia</taxon>
        <taxon>Bacteroidales</taxon>
        <taxon>Rikenellaceae</taxon>
        <taxon>Alistipes</taxon>
    </lineage>
</organism>
<protein>
    <recommendedName>
        <fullName evidence="2 3">BACON domain-containing protein</fullName>
    </recommendedName>
</protein>
<feature type="compositionally biased region" description="Acidic residues" evidence="1">
    <location>
        <begin position="478"/>
        <end position="494"/>
    </location>
</feature>
<evidence type="ECO:0000256" key="1">
    <source>
        <dbReference type="SAM" id="MobiDB-lite"/>
    </source>
</evidence>
<proteinExistence type="predicted"/>
<feature type="domain" description="BACON" evidence="2">
    <location>
        <begin position="224"/>
        <end position="281"/>
    </location>
</feature>
<dbReference type="CDD" id="cd14948">
    <property type="entry name" value="BACON"/>
    <property type="match status" value="1"/>
</dbReference>
<dbReference type="EMBL" id="JRGF01000008">
    <property type="protein sequence ID" value="KHE41811.1"/>
    <property type="molecule type" value="Genomic_DNA"/>
</dbReference>
<keyword evidence="5" id="KW-1185">Reference proteome</keyword>
<evidence type="ECO:0000259" key="2">
    <source>
        <dbReference type="Pfam" id="PF13004"/>
    </source>
</evidence>
<evidence type="ECO:0000313" key="4">
    <source>
        <dbReference type="EMBL" id="KHE41811.1"/>
    </source>
</evidence>
<feature type="domain" description="BACON" evidence="2">
    <location>
        <begin position="28"/>
        <end position="83"/>
    </location>
</feature>
<name>A0ABR4YHR6_9BACT</name>